<feature type="domain" description="Histidine kinase" evidence="11">
    <location>
        <begin position="246"/>
        <end position="459"/>
    </location>
</feature>
<dbReference type="Gene3D" id="6.10.340.10">
    <property type="match status" value="1"/>
</dbReference>
<evidence type="ECO:0000259" key="12">
    <source>
        <dbReference type="PROSITE" id="PS50885"/>
    </source>
</evidence>
<dbReference type="PANTHER" id="PTHR45436">
    <property type="entry name" value="SENSOR HISTIDINE KINASE YKOH"/>
    <property type="match status" value="1"/>
</dbReference>
<dbReference type="PANTHER" id="PTHR45436:SF8">
    <property type="entry name" value="HISTIDINE KINASE"/>
    <property type="match status" value="1"/>
</dbReference>
<dbReference type="Pfam" id="PF00672">
    <property type="entry name" value="HAMP"/>
    <property type="match status" value="1"/>
</dbReference>
<dbReference type="SUPFAM" id="SSF158472">
    <property type="entry name" value="HAMP domain-like"/>
    <property type="match status" value="1"/>
</dbReference>
<evidence type="ECO:0000259" key="11">
    <source>
        <dbReference type="PROSITE" id="PS50109"/>
    </source>
</evidence>
<dbReference type="PROSITE" id="PS50885">
    <property type="entry name" value="HAMP"/>
    <property type="match status" value="1"/>
</dbReference>
<comment type="subcellular location">
    <subcellularLocation>
        <location evidence="2">Membrane</location>
    </subcellularLocation>
</comment>
<evidence type="ECO:0000256" key="4">
    <source>
        <dbReference type="ARBA" id="ARBA00022553"/>
    </source>
</evidence>
<dbReference type="EMBL" id="CP017415">
    <property type="protein sequence ID" value="AOU98753.1"/>
    <property type="molecule type" value="Genomic_DNA"/>
</dbReference>
<dbReference type="GO" id="GO:0005886">
    <property type="term" value="C:plasma membrane"/>
    <property type="evidence" value="ECO:0007669"/>
    <property type="project" value="TreeGrafter"/>
</dbReference>
<dbReference type="Pfam" id="PF02518">
    <property type="entry name" value="HATPase_c"/>
    <property type="match status" value="1"/>
</dbReference>
<dbReference type="InterPro" id="IPR003661">
    <property type="entry name" value="HisK_dim/P_dom"/>
</dbReference>
<dbReference type="CDD" id="cd06225">
    <property type="entry name" value="HAMP"/>
    <property type="match status" value="1"/>
</dbReference>
<evidence type="ECO:0000256" key="8">
    <source>
        <dbReference type="ARBA" id="ARBA00022989"/>
    </source>
</evidence>
<dbReference type="Gene3D" id="3.30.565.10">
    <property type="entry name" value="Histidine kinase-like ATPase, C-terminal domain"/>
    <property type="match status" value="1"/>
</dbReference>
<keyword evidence="14" id="KW-1185">Reference proteome</keyword>
<evidence type="ECO:0000256" key="3">
    <source>
        <dbReference type="ARBA" id="ARBA00012438"/>
    </source>
</evidence>
<dbReference type="CDD" id="cd00082">
    <property type="entry name" value="HisKA"/>
    <property type="match status" value="1"/>
</dbReference>
<dbReference type="PROSITE" id="PS50109">
    <property type="entry name" value="HIS_KIN"/>
    <property type="match status" value="1"/>
</dbReference>
<dbReference type="InterPro" id="IPR005467">
    <property type="entry name" value="His_kinase_dom"/>
</dbReference>
<evidence type="ECO:0000256" key="2">
    <source>
        <dbReference type="ARBA" id="ARBA00004370"/>
    </source>
</evidence>
<dbReference type="InterPro" id="IPR050428">
    <property type="entry name" value="TCS_sensor_his_kinase"/>
</dbReference>
<protein>
    <recommendedName>
        <fullName evidence="3">histidine kinase</fullName>
        <ecNumber evidence="3">2.7.13.3</ecNumber>
    </recommendedName>
</protein>
<dbReference type="InterPro" id="IPR036890">
    <property type="entry name" value="HATPase_C_sf"/>
</dbReference>
<evidence type="ECO:0000256" key="6">
    <source>
        <dbReference type="ARBA" id="ARBA00022692"/>
    </source>
</evidence>
<accession>A0A1D8IQS4</accession>
<dbReference type="KEGG" id="aprs:BI364_12960"/>
<evidence type="ECO:0000256" key="10">
    <source>
        <dbReference type="SAM" id="Phobius"/>
    </source>
</evidence>
<gene>
    <name evidence="13" type="ORF">BI364_12960</name>
</gene>
<keyword evidence="8 10" id="KW-1133">Transmembrane helix</keyword>
<evidence type="ECO:0000256" key="5">
    <source>
        <dbReference type="ARBA" id="ARBA00022679"/>
    </source>
</evidence>
<dbReference type="EC" id="2.7.13.3" evidence="3"/>
<organism evidence="13 14">
    <name type="scientific">Acidihalobacter yilgarnensis</name>
    <dbReference type="NCBI Taxonomy" id="2819280"/>
    <lineage>
        <taxon>Bacteria</taxon>
        <taxon>Pseudomonadati</taxon>
        <taxon>Pseudomonadota</taxon>
        <taxon>Gammaproteobacteria</taxon>
        <taxon>Chromatiales</taxon>
        <taxon>Ectothiorhodospiraceae</taxon>
        <taxon>Acidihalobacter</taxon>
    </lineage>
</organism>
<keyword evidence="7" id="KW-0418">Kinase</keyword>
<keyword evidence="6 10" id="KW-0812">Transmembrane</keyword>
<keyword evidence="10" id="KW-0472">Membrane</keyword>
<feature type="transmembrane region" description="Helical" evidence="10">
    <location>
        <begin position="164"/>
        <end position="186"/>
    </location>
</feature>
<dbReference type="SMART" id="SM00387">
    <property type="entry name" value="HATPase_c"/>
    <property type="match status" value="1"/>
</dbReference>
<feature type="transmembrane region" description="Helical" evidence="10">
    <location>
        <begin position="12"/>
        <end position="35"/>
    </location>
</feature>
<evidence type="ECO:0000256" key="1">
    <source>
        <dbReference type="ARBA" id="ARBA00000085"/>
    </source>
</evidence>
<dbReference type="InterPro" id="IPR003594">
    <property type="entry name" value="HATPase_dom"/>
</dbReference>
<keyword evidence="9" id="KW-0902">Two-component regulatory system</keyword>
<keyword evidence="5" id="KW-0808">Transferase</keyword>
<dbReference type="GO" id="GO:0000155">
    <property type="term" value="F:phosphorelay sensor kinase activity"/>
    <property type="evidence" value="ECO:0007669"/>
    <property type="project" value="InterPro"/>
</dbReference>
<evidence type="ECO:0000256" key="7">
    <source>
        <dbReference type="ARBA" id="ARBA00022777"/>
    </source>
</evidence>
<proteinExistence type="predicted"/>
<dbReference type="RefSeq" id="WP_070079110.1">
    <property type="nucleotide sequence ID" value="NZ_CP017415.1"/>
</dbReference>
<dbReference type="SUPFAM" id="SSF55874">
    <property type="entry name" value="ATPase domain of HSP90 chaperone/DNA topoisomerase II/histidine kinase"/>
    <property type="match status" value="1"/>
</dbReference>
<dbReference type="SMART" id="SM00388">
    <property type="entry name" value="HisKA"/>
    <property type="match status" value="1"/>
</dbReference>
<comment type="catalytic activity">
    <reaction evidence="1">
        <text>ATP + protein L-histidine = ADP + protein N-phospho-L-histidine.</text>
        <dbReference type="EC" id="2.7.13.3"/>
    </reaction>
</comment>
<feature type="domain" description="HAMP" evidence="12">
    <location>
        <begin position="185"/>
        <end position="238"/>
    </location>
</feature>
<reference evidence="14" key="1">
    <citation type="submission" date="2016-09" db="EMBL/GenBank/DDBJ databases">
        <title>Acidihalobacter prosperus F5.</title>
        <authorList>
            <person name="Khaleque H.N."/>
            <person name="Ramsay J.P."/>
            <person name="Kaksonen A.H."/>
            <person name="Boxall N.J."/>
            <person name="Watkin E.L.J."/>
        </authorList>
    </citation>
    <scope>NUCLEOTIDE SEQUENCE [LARGE SCALE GENOMIC DNA]</scope>
    <source>
        <strain evidence="14">F5</strain>
    </source>
</reference>
<dbReference type="AlphaFoldDB" id="A0A1D8IQS4"/>
<evidence type="ECO:0000256" key="9">
    <source>
        <dbReference type="ARBA" id="ARBA00023012"/>
    </source>
</evidence>
<sequence length="464" mass="49870">MRPSRLIHSTGFRTGLGYAALFAASVCVLFGVIYWQTAGYMERQLRAVTDADFNALVTVFRHSGLPALRSAIDERMAGNRGHSGWFLLLNADGIRLAGNLPVMRLHAGWQQVVVPEVAHHTGEGEPGEGHLVAGEGRHLNGSVFLFVGQDAGQLAEMRELWASALAWGLGVTLLLAALGGAFMGTISLRRVEAINRVAGEIVAGDLARRIPSRGSGDEFDTLAAHLNRMLARIQQLMEGMRQVSGDIAHDLRTPLGRLRQALEKARYEAVSVAEYQVAVDHAIAQTDQILETFAALLRITQIESGARRSRFAPVDLSAVLETVLEIYTPVAEDGGHVLHGDVQAGIRVQGDRELLVQMFANLIENALRHTPAGSRIEIGLKCETDGAVVVIADDGPGIPADQVGKVTQRFYRLESSRTTAGSGLGLSLVAAIAALHEMRMRLSDNGPGLRVTLSFGVTTGSDEC</sequence>
<dbReference type="SUPFAM" id="SSF47384">
    <property type="entry name" value="Homodimeric domain of signal transducing histidine kinase"/>
    <property type="match status" value="1"/>
</dbReference>
<evidence type="ECO:0000313" key="13">
    <source>
        <dbReference type="EMBL" id="AOU98753.1"/>
    </source>
</evidence>
<evidence type="ECO:0000313" key="14">
    <source>
        <dbReference type="Proteomes" id="UP000095401"/>
    </source>
</evidence>
<dbReference type="Proteomes" id="UP000095401">
    <property type="component" value="Chromosome"/>
</dbReference>
<keyword evidence="4" id="KW-0597">Phosphoprotein</keyword>
<dbReference type="InterPro" id="IPR036097">
    <property type="entry name" value="HisK_dim/P_sf"/>
</dbReference>
<dbReference type="InterPro" id="IPR003660">
    <property type="entry name" value="HAMP_dom"/>
</dbReference>
<dbReference type="SMART" id="SM00304">
    <property type="entry name" value="HAMP"/>
    <property type="match status" value="1"/>
</dbReference>
<name>A0A1D8IQS4_9GAMM</name>